<feature type="domain" description="Isochorismatase-like" evidence="3">
    <location>
        <begin position="3"/>
        <end position="173"/>
    </location>
</feature>
<dbReference type="Pfam" id="PF00857">
    <property type="entry name" value="Isochorismatase"/>
    <property type="match status" value="1"/>
</dbReference>
<comment type="similarity">
    <text evidence="1">Belongs to the isochorismatase family.</text>
</comment>
<evidence type="ECO:0000256" key="1">
    <source>
        <dbReference type="ARBA" id="ARBA00006336"/>
    </source>
</evidence>
<dbReference type="RefSeq" id="WP_019425090.1">
    <property type="nucleotide sequence ID" value="NZ_JAJNBZ010000001.1"/>
</dbReference>
<keyword evidence="2 4" id="KW-0378">Hydrolase</keyword>
<dbReference type="GO" id="GO:0016787">
    <property type="term" value="F:hydrolase activity"/>
    <property type="evidence" value="ECO:0007669"/>
    <property type="project" value="UniProtKB-KW"/>
</dbReference>
<gene>
    <name evidence="4" type="ORF">LQV63_02345</name>
</gene>
<dbReference type="Gene3D" id="3.40.50.850">
    <property type="entry name" value="Isochorismatase-like"/>
    <property type="match status" value="1"/>
</dbReference>
<name>A0ABS8Y8R3_9BACL</name>
<reference evidence="4 5" key="1">
    <citation type="submission" date="2021-11" db="EMBL/GenBank/DDBJ databases">
        <title>Draft genome sequence of Paenibacillus profundus YoMME, a new Gram-positive bacteria with exoelectrogenic properties.</title>
        <authorList>
            <person name="Hubenova Y."/>
            <person name="Hubenova E."/>
            <person name="Manasiev Y."/>
            <person name="Peykov S."/>
            <person name="Mitov M."/>
        </authorList>
    </citation>
    <scope>NUCLEOTIDE SEQUENCE [LARGE SCALE GENOMIC DNA]</scope>
    <source>
        <strain evidence="4 5">YoMME</strain>
    </source>
</reference>
<dbReference type="Proteomes" id="UP001199916">
    <property type="component" value="Unassembled WGS sequence"/>
</dbReference>
<dbReference type="SUPFAM" id="SSF52499">
    <property type="entry name" value="Isochorismatase-like hydrolases"/>
    <property type="match status" value="1"/>
</dbReference>
<protein>
    <submittedName>
        <fullName evidence="4">Cysteine hydrolase</fullName>
    </submittedName>
</protein>
<dbReference type="PANTHER" id="PTHR43540:SF10">
    <property type="entry name" value="ISOCHORISMATASE"/>
    <property type="match status" value="1"/>
</dbReference>
<proteinExistence type="inferred from homology"/>
<keyword evidence="5" id="KW-1185">Reference proteome</keyword>
<evidence type="ECO:0000313" key="4">
    <source>
        <dbReference type="EMBL" id="MCE5168161.1"/>
    </source>
</evidence>
<comment type="caution">
    <text evidence="4">The sequence shown here is derived from an EMBL/GenBank/DDBJ whole genome shotgun (WGS) entry which is preliminary data.</text>
</comment>
<sequence>MKALVVIDYTNDFVIGRLPCGQPAIDIEDRIADLVEKFAAADDFVTMAVDMHEEQDPYHPEAALFPPHNIKGTDGRHLYGRVQEVYKQNEARIYWMDKTRYNSFCGTDLDLRLRTRGIQEVHLVGVCTDICVLHTAIEAYNLGYKTVIHEDAVATFNGQAHEWALQHFRNTLGAQIVRGY</sequence>
<evidence type="ECO:0000313" key="5">
    <source>
        <dbReference type="Proteomes" id="UP001199916"/>
    </source>
</evidence>
<dbReference type="EMBL" id="JAJNBZ010000001">
    <property type="protein sequence ID" value="MCE5168161.1"/>
    <property type="molecule type" value="Genomic_DNA"/>
</dbReference>
<dbReference type="InterPro" id="IPR036380">
    <property type="entry name" value="Isochorismatase-like_sf"/>
</dbReference>
<dbReference type="CDD" id="cd00431">
    <property type="entry name" value="cysteine_hydrolases"/>
    <property type="match status" value="1"/>
</dbReference>
<dbReference type="InterPro" id="IPR000868">
    <property type="entry name" value="Isochorismatase-like_dom"/>
</dbReference>
<evidence type="ECO:0000256" key="2">
    <source>
        <dbReference type="ARBA" id="ARBA00022801"/>
    </source>
</evidence>
<evidence type="ECO:0000259" key="3">
    <source>
        <dbReference type="Pfam" id="PF00857"/>
    </source>
</evidence>
<organism evidence="4 5">
    <name type="scientific">Paenibacillus profundus</name>
    <dbReference type="NCBI Taxonomy" id="1173085"/>
    <lineage>
        <taxon>Bacteria</taxon>
        <taxon>Bacillati</taxon>
        <taxon>Bacillota</taxon>
        <taxon>Bacilli</taxon>
        <taxon>Bacillales</taxon>
        <taxon>Paenibacillaceae</taxon>
        <taxon>Paenibacillus</taxon>
    </lineage>
</organism>
<dbReference type="InterPro" id="IPR050272">
    <property type="entry name" value="Isochorismatase-like_hydrls"/>
</dbReference>
<accession>A0ABS8Y8R3</accession>
<dbReference type="PANTHER" id="PTHR43540">
    <property type="entry name" value="PEROXYUREIDOACRYLATE/UREIDOACRYLATE AMIDOHYDROLASE-RELATED"/>
    <property type="match status" value="1"/>
</dbReference>